<protein>
    <submittedName>
        <fullName evidence="1">Uncharacterized protein</fullName>
    </submittedName>
</protein>
<reference evidence="1" key="1">
    <citation type="submission" date="2014-09" db="EMBL/GenBank/DDBJ databases">
        <authorList>
            <person name="Magalhaes I.L.F."/>
            <person name="Oliveira U."/>
            <person name="Santos F.R."/>
            <person name="Vidigal T.H.D.A."/>
            <person name="Brescovit A.D."/>
            <person name="Santos A.J."/>
        </authorList>
    </citation>
    <scope>NUCLEOTIDE SEQUENCE</scope>
    <source>
        <tissue evidence="1">Shoot tissue taken approximately 20 cm above the soil surface</tissue>
    </source>
</reference>
<evidence type="ECO:0000313" key="1">
    <source>
        <dbReference type="EMBL" id="JAD65143.1"/>
    </source>
</evidence>
<name>A0A0A9BSI9_ARUDO</name>
<organism evidence="1">
    <name type="scientific">Arundo donax</name>
    <name type="common">Giant reed</name>
    <name type="synonym">Donax arundinaceus</name>
    <dbReference type="NCBI Taxonomy" id="35708"/>
    <lineage>
        <taxon>Eukaryota</taxon>
        <taxon>Viridiplantae</taxon>
        <taxon>Streptophyta</taxon>
        <taxon>Embryophyta</taxon>
        <taxon>Tracheophyta</taxon>
        <taxon>Spermatophyta</taxon>
        <taxon>Magnoliopsida</taxon>
        <taxon>Liliopsida</taxon>
        <taxon>Poales</taxon>
        <taxon>Poaceae</taxon>
        <taxon>PACMAD clade</taxon>
        <taxon>Arundinoideae</taxon>
        <taxon>Arundineae</taxon>
        <taxon>Arundo</taxon>
    </lineage>
</organism>
<reference evidence="1" key="2">
    <citation type="journal article" date="2015" name="Data Brief">
        <title>Shoot transcriptome of the giant reed, Arundo donax.</title>
        <authorList>
            <person name="Barrero R.A."/>
            <person name="Guerrero F.D."/>
            <person name="Moolhuijzen P."/>
            <person name="Goolsby J.A."/>
            <person name="Tidwell J."/>
            <person name="Bellgard S.E."/>
            <person name="Bellgard M.I."/>
        </authorList>
    </citation>
    <scope>NUCLEOTIDE SEQUENCE</scope>
    <source>
        <tissue evidence="1">Shoot tissue taken approximately 20 cm above the soil surface</tissue>
    </source>
</reference>
<dbReference type="EMBL" id="GBRH01232752">
    <property type="protein sequence ID" value="JAD65143.1"/>
    <property type="molecule type" value="Transcribed_RNA"/>
</dbReference>
<proteinExistence type="predicted"/>
<dbReference type="AlphaFoldDB" id="A0A0A9BSI9"/>
<accession>A0A0A9BSI9</accession>
<sequence>MAMVQTVLYLQEVSQLLHFSSSPLTTYRTSSGQREGMYINCTNTEQLKEAHCHSYVFILKYQL</sequence>